<dbReference type="SMART" id="SM00720">
    <property type="entry name" value="calpain_III"/>
    <property type="match status" value="1"/>
</dbReference>
<comment type="caution">
    <text evidence="8">The sequence shown here is derived from an EMBL/GenBank/DDBJ whole genome shotgun (WGS) entry which is preliminary data.</text>
</comment>
<evidence type="ECO:0000313" key="9">
    <source>
        <dbReference type="EMBL" id="CAF3715575.1"/>
    </source>
</evidence>
<dbReference type="PROSITE" id="PS50203">
    <property type="entry name" value="CALPAIN_CAT"/>
    <property type="match status" value="1"/>
</dbReference>
<keyword evidence="3 6" id="KW-0378">Hydrolase</keyword>
<dbReference type="FunFam" id="3.90.70.10:FF:000114">
    <property type="entry name" value="Calpain a"/>
    <property type="match status" value="1"/>
</dbReference>
<accession>A0A814C5Z5</accession>
<dbReference type="Proteomes" id="UP000663829">
    <property type="component" value="Unassembled WGS sequence"/>
</dbReference>
<feature type="domain" description="Calpain catalytic" evidence="7">
    <location>
        <begin position="33"/>
        <end position="342"/>
    </location>
</feature>
<name>A0A814C5Z5_9BILA</name>
<evidence type="ECO:0000256" key="6">
    <source>
        <dbReference type="PROSITE-ProRule" id="PRU00239"/>
    </source>
</evidence>
<dbReference type="Proteomes" id="UP000681722">
    <property type="component" value="Unassembled WGS sequence"/>
</dbReference>
<dbReference type="Pfam" id="PF01067">
    <property type="entry name" value="Calpain_III"/>
    <property type="match status" value="1"/>
</dbReference>
<dbReference type="SUPFAM" id="SSF49758">
    <property type="entry name" value="Calpain large subunit, middle domain (domain III)"/>
    <property type="match status" value="1"/>
</dbReference>
<keyword evidence="4 6" id="KW-0788">Thiol protease</keyword>
<dbReference type="GO" id="GO:0006508">
    <property type="term" value="P:proteolysis"/>
    <property type="evidence" value="ECO:0007669"/>
    <property type="project" value="UniProtKB-KW"/>
</dbReference>
<dbReference type="PRINTS" id="PR00704">
    <property type="entry name" value="CALPAIN"/>
</dbReference>
<dbReference type="PROSITE" id="PS00139">
    <property type="entry name" value="THIOL_PROTEASE_CYS"/>
    <property type="match status" value="1"/>
</dbReference>
<dbReference type="PANTHER" id="PTHR10183">
    <property type="entry name" value="CALPAIN"/>
    <property type="match status" value="1"/>
</dbReference>
<evidence type="ECO:0000256" key="2">
    <source>
        <dbReference type="ARBA" id="ARBA00022670"/>
    </source>
</evidence>
<evidence type="ECO:0000256" key="1">
    <source>
        <dbReference type="ARBA" id="ARBA00007623"/>
    </source>
</evidence>
<dbReference type="SMART" id="SM00230">
    <property type="entry name" value="CysPc"/>
    <property type="match status" value="1"/>
</dbReference>
<proteinExistence type="inferred from homology"/>
<dbReference type="InterPro" id="IPR038765">
    <property type="entry name" value="Papain-like_cys_pep_sf"/>
</dbReference>
<dbReference type="Pfam" id="PF00648">
    <property type="entry name" value="Peptidase_C2"/>
    <property type="match status" value="1"/>
</dbReference>
<dbReference type="InterPro" id="IPR001300">
    <property type="entry name" value="Peptidase_C2_calpain_cat"/>
</dbReference>
<dbReference type="InterPro" id="IPR022683">
    <property type="entry name" value="Calpain_III"/>
</dbReference>
<dbReference type="InterPro" id="IPR000169">
    <property type="entry name" value="Pept_cys_AS"/>
</dbReference>
<keyword evidence="2 6" id="KW-0645">Protease</keyword>
<evidence type="ECO:0000259" key="7">
    <source>
        <dbReference type="PROSITE" id="PS50203"/>
    </source>
</evidence>
<dbReference type="SUPFAM" id="SSF54001">
    <property type="entry name" value="Cysteine proteinases"/>
    <property type="match status" value="1"/>
</dbReference>
<evidence type="ECO:0000313" key="10">
    <source>
        <dbReference type="Proteomes" id="UP000663829"/>
    </source>
</evidence>
<keyword evidence="10" id="KW-1185">Reference proteome</keyword>
<sequence>MAIKLSSILRTVTPLFGQDYLDLREICKATNSLFVDNNFPFESLLENVRDVVLPKIVWKRPFQIVDKPYFIQGGISRKDPQQGYLGDCWFISAAAALAHRPGLFSRVVPPDQSFDVEEGYAGIFHFRFWNYGKWYSVVIDDFLPVIGGTNRLWCARSKKNDEEFWVGLFEKAYAKFQGGYDKLQIGAAAVAMADMTGGIEQVFLLDERRQDLEFHDFLYNFLQKTMKLGSLMTASINPKPKEGIHFMDLLDNGLVVGHAFAVTAVTEMHHGGRMIKMIRVRNPWGNEIEWKGRWKDSDIVWKEIDDVFKERHSIKIQADGEFWMDYSEFFTQFDILEICHLSPDSFSDEILTDSNGLQIGNTSTMPPSTVLIKTPKAGGRCGRANCSHKCYYFQNPQYVIELGTKKTSRCAMVVALSQKETKSPEKALDDRYEYIQARVYQLLTPSIPEQEDVPPIYLNDTISSRGRLSLLQYPRRLSVTGKFQAEDLRQIGNTGEYKNRREVSAYLTVEPGQFVIIPSTYDPNIEGDFLLRIFSEDLPKGVFIDSGYERHNDTILRRALIRLTAALPNLSEQTTCSTSILSCCSWCCEEI</sequence>
<evidence type="ECO:0000256" key="3">
    <source>
        <dbReference type="ARBA" id="ARBA00022801"/>
    </source>
</evidence>
<dbReference type="OrthoDB" id="424753at2759"/>
<gene>
    <name evidence="8" type="ORF">GPM918_LOCUS10592</name>
    <name evidence="9" type="ORF">SRO942_LOCUS10593</name>
</gene>
<dbReference type="Gene3D" id="2.60.120.380">
    <property type="match status" value="1"/>
</dbReference>
<organism evidence="8 10">
    <name type="scientific">Didymodactylos carnosus</name>
    <dbReference type="NCBI Taxonomy" id="1234261"/>
    <lineage>
        <taxon>Eukaryota</taxon>
        <taxon>Metazoa</taxon>
        <taxon>Spiralia</taxon>
        <taxon>Gnathifera</taxon>
        <taxon>Rotifera</taxon>
        <taxon>Eurotatoria</taxon>
        <taxon>Bdelloidea</taxon>
        <taxon>Philodinida</taxon>
        <taxon>Philodinidae</taxon>
        <taxon>Didymodactylos</taxon>
    </lineage>
</organism>
<evidence type="ECO:0000313" key="8">
    <source>
        <dbReference type="EMBL" id="CAF0938782.1"/>
    </source>
</evidence>
<dbReference type="InterPro" id="IPR022684">
    <property type="entry name" value="Calpain_cysteine_protease"/>
</dbReference>
<dbReference type="EMBL" id="CAJOBC010002102">
    <property type="protein sequence ID" value="CAF3715575.1"/>
    <property type="molecule type" value="Genomic_DNA"/>
</dbReference>
<evidence type="ECO:0000256" key="4">
    <source>
        <dbReference type="ARBA" id="ARBA00022807"/>
    </source>
</evidence>
<dbReference type="AlphaFoldDB" id="A0A814C5Z5"/>
<dbReference type="Gene3D" id="3.90.70.10">
    <property type="entry name" value="Cysteine proteinases"/>
    <property type="match status" value="1"/>
</dbReference>
<feature type="active site" evidence="5 6">
    <location>
        <position position="88"/>
    </location>
</feature>
<feature type="active site" evidence="5 6">
    <location>
        <position position="282"/>
    </location>
</feature>
<dbReference type="PANTHER" id="PTHR10183:SF424">
    <property type="entry name" value="CALPAIN-B-LIKE PROTEIN"/>
    <property type="match status" value="1"/>
</dbReference>
<dbReference type="EMBL" id="CAJNOQ010002102">
    <property type="protein sequence ID" value="CAF0938782.1"/>
    <property type="molecule type" value="Genomic_DNA"/>
</dbReference>
<dbReference type="InterPro" id="IPR036213">
    <property type="entry name" value="Calpain_III_sf"/>
</dbReference>
<evidence type="ECO:0000256" key="5">
    <source>
        <dbReference type="PIRSR" id="PIRSR622684-1"/>
    </source>
</evidence>
<dbReference type="GO" id="GO:0005737">
    <property type="term" value="C:cytoplasm"/>
    <property type="evidence" value="ECO:0007669"/>
    <property type="project" value="TreeGrafter"/>
</dbReference>
<dbReference type="InterPro" id="IPR022682">
    <property type="entry name" value="Calpain_domain_III"/>
</dbReference>
<protein>
    <recommendedName>
        <fullName evidence="7">Calpain catalytic domain-containing protein</fullName>
    </recommendedName>
</protein>
<feature type="active site" evidence="5 6">
    <location>
        <position position="258"/>
    </location>
</feature>
<dbReference type="CDD" id="cd00044">
    <property type="entry name" value="CysPc"/>
    <property type="match status" value="1"/>
</dbReference>
<comment type="similarity">
    <text evidence="1">Belongs to the peptidase C2 family.</text>
</comment>
<dbReference type="GO" id="GO:0004198">
    <property type="term" value="F:calcium-dependent cysteine-type endopeptidase activity"/>
    <property type="evidence" value="ECO:0007669"/>
    <property type="project" value="InterPro"/>
</dbReference>
<reference evidence="8" key="1">
    <citation type="submission" date="2021-02" db="EMBL/GenBank/DDBJ databases">
        <authorList>
            <person name="Nowell W R."/>
        </authorList>
    </citation>
    <scope>NUCLEOTIDE SEQUENCE</scope>
</reference>